<dbReference type="EMBL" id="RKQZ01000001">
    <property type="protein sequence ID" value="RPF23244.1"/>
    <property type="molecule type" value="Genomic_DNA"/>
</dbReference>
<dbReference type="PANTHER" id="PTHR43031:SF1">
    <property type="entry name" value="PYRIDINE NUCLEOTIDE-DISULPHIDE OXIDOREDUCTASE"/>
    <property type="match status" value="1"/>
</dbReference>
<gene>
    <name evidence="3" type="ORF">EDD34_3929</name>
</gene>
<dbReference type="InterPro" id="IPR050229">
    <property type="entry name" value="GlpE_sulfurtransferase"/>
</dbReference>
<dbReference type="OrthoDB" id="9802991at2"/>
<comment type="caution">
    <text evidence="3">The sequence shown here is derived from an EMBL/GenBank/DDBJ whole genome shotgun (WGS) entry which is preliminary data.</text>
</comment>
<keyword evidence="3" id="KW-0808">Transferase</keyword>
<keyword evidence="4" id="KW-1185">Reference proteome</keyword>
<dbReference type="AlphaFoldDB" id="A0A3N4YV24"/>
<name>A0A3N4YV24_9MICO</name>
<proteinExistence type="predicted"/>
<evidence type="ECO:0000256" key="1">
    <source>
        <dbReference type="SAM" id="MobiDB-lite"/>
    </source>
</evidence>
<dbReference type="PANTHER" id="PTHR43031">
    <property type="entry name" value="FAD-DEPENDENT OXIDOREDUCTASE"/>
    <property type="match status" value="1"/>
</dbReference>
<dbReference type="RefSeq" id="WP_123816047.1">
    <property type="nucleotide sequence ID" value="NZ_RKQZ01000001.1"/>
</dbReference>
<dbReference type="Proteomes" id="UP000280501">
    <property type="component" value="Unassembled WGS sequence"/>
</dbReference>
<dbReference type="Pfam" id="PF00581">
    <property type="entry name" value="Rhodanese"/>
    <property type="match status" value="1"/>
</dbReference>
<dbReference type="PROSITE" id="PS50206">
    <property type="entry name" value="RHODANESE_3"/>
    <property type="match status" value="1"/>
</dbReference>
<organism evidence="3 4">
    <name type="scientific">Myceligenerans xiligouense</name>
    <dbReference type="NCBI Taxonomy" id="253184"/>
    <lineage>
        <taxon>Bacteria</taxon>
        <taxon>Bacillati</taxon>
        <taxon>Actinomycetota</taxon>
        <taxon>Actinomycetes</taxon>
        <taxon>Micrococcales</taxon>
        <taxon>Promicromonosporaceae</taxon>
        <taxon>Myceligenerans</taxon>
    </lineage>
</organism>
<dbReference type="InterPro" id="IPR001763">
    <property type="entry name" value="Rhodanese-like_dom"/>
</dbReference>
<sequence length="147" mass="15811">MTTTPDTTAAVAHFSRRLAFETDVADVHTALGDTGADLTLVDVRSPEAWDAGHLPAAVHLPGGKLRLRAEGTIPRDKPVVVYCWGPGCNAATKAALELATQGYQVKEMLGGFEYWVREGFPYDTATGRVRPAPDPLSAPPHSHRDHV</sequence>
<dbReference type="SUPFAM" id="SSF52821">
    <property type="entry name" value="Rhodanese/Cell cycle control phosphatase"/>
    <property type="match status" value="1"/>
</dbReference>
<dbReference type="SMART" id="SM00450">
    <property type="entry name" value="RHOD"/>
    <property type="match status" value="1"/>
</dbReference>
<dbReference type="InterPro" id="IPR036873">
    <property type="entry name" value="Rhodanese-like_dom_sf"/>
</dbReference>
<evidence type="ECO:0000259" key="2">
    <source>
        <dbReference type="PROSITE" id="PS50206"/>
    </source>
</evidence>
<reference evidence="3 4" key="1">
    <citation type="submission" date="2018-11" db="EMBL/GenBank/DDBJ databases">
        <title>Sequencing the genomes of 1000 actinobacteria strains.</title>
        <authorList>
            <person name="Klenk H.-P."/>
        </authorList>
    </citation>
    <scope>NUCLEOTIDE SEQUENCE [LARGE SCALE GENOMIC DNA]</scope>
    <source>
        <strain evidence="3 4">DSM 15700</strain>
    </source>
</reference>
<feature type="domain" description="Rhodanese" evidence="2">
    <location>
        <begin position="34"/>
        <end position="124"/>
    </location>
</feature>
<evidence type="ECO:0000313" key="3">
    <source>
        <dbReference type="EMBL" id="RPF23244.1"/>
    </source>
</evidence>
<evidence type="ECO:0000313" key="4">
    <source>
        <dbReference type="Proteomes" id="UP000280501"/>
    </source>
</evidence>
<accession>A0A3N4YV24</accession>
<dbReference type="Gene3D" id="3.40.250.10">
    <property type="entry name" value="Rhodanese-like domain"/>
    <property type="match status" value="1"/>
</dbReference>
<feature type="region of interest" description="Disordered" evidence="1">
    <location>
        <begin position="126"/>
        <end position="147"/>
    </location>
</feature>
<protein>
    <submittedName>
        <fullName evidence="3">Rhodanese-related sulfurtransferase</fullName>
    </submittedName>
</protein>
<dbReference type="GO" id="GO:0016740">
    <property type="term" value="F:transferase activity"/>
    <property type="evidence" value="ECO:0007669"/>
    <property type="project" value="UniProtKB-KW"/>
</dbReference>